<protein>
    <submittedName>
        <fullName evidence="2">Methylamine methyltransferase corrinoid protein reductive activase</fullName>
    </submittedName>
</protein>
<comment type="caution">
    <text evidence="2">The sequence shown here is derived from an EMBL/GenBank/DDBJ whole genome shotgun (WGS) entry which is preliminary data.</text>
</comment>
<evidence type="ECO:0000259" key="1">
    <source>
        <dbReference type="PROSITE" id="PS51379"/>
    </source>
</evidence>
<dbReference type="GO" id="GO:0016491">
    <property type="term" value="F:oxidoreductase activity"/>
    <property type="evidence" value="ECO:0007669"/>
    <property type="project" value="UniProtKB-ARBA"/>
</dbReference>
<dbReference type="Pfam" id="PF12838">
    <property type="entry name" value="Fer4_7"/>
    <property type="match status" value="1"/>
</dbReference>
<dbReference type="Proteomes" id="UP000600363">
    <property type="component" value="Unassembled WGS sequence"/>
</dbReference>
<name>A0A832RYJ0_9EURY</name>
<dbReference type="Gene3D" id="3.30.70.20">
    <property type="match status" value="1"/>
</dbReference>
<dbReference type="InterPro" id="IPR017900">
    <property type="entry name" value="4Fe4S_Fe_S_CS"/>
</dbReference>
<dbReference type="GO" id="GO:0032259">
    <property type="term" value="P:methylation"/>
    <property type="evidence" value="ECO:0007669"/>
    <property type="project" value="UniProtKB-KW"/>
</dbReference>
<dbReference type="AlphaFoldDB" id="A0A832RYJ0"/>
<organism evidence="2 3">
    <name type="scientific">Methermicoccus shengliensis</name>
    <dbReference type="NCBI Taxonomy" id="660064"/>
    <lineage>
        <taxon>Archaea</taxon>
        <taxon>Methanobacteriati</taxon>
        <taxon>Methanobacteriota</taxon>
        <taxon>Stenosarchaea group</taxon>
        <taxon>Methanomicrobia</taxon>
        <taxon>Methanosarcinales</taxon>
        <taxon>Methermicoccaceae</taxon>
        <taxon>Methermicoccus</taxon>
    </lineage>
</organism>
<evidence type="ECO:0000313" key="3">
    <source>
        <dbReference type="Proteomes" id="UP000600363"/>
    </source>
</evidence>
<dbReference type="PROSITE" id="PS00198">
    <property type="entry name" value="4FE4S_FER_1"/>
    <property type="match status" value="1"/>
</dbReference>
<dbReference type="SUPFAM" id="SSF53067">
    <property type="entry name" value="Actin-like ATPase domain"/>
    <property type="match status" value="1"/>
</dbReference>
<dbReference type="Gene3D" id="3.30.420.480">
    <property type="entry name" value="Domain of unknown function (DUF4445)"/>
    <property type="match status" value="1"/>
</dbReference>
<dbReference type="EMBL" id="DUIH01000012">
    <property type="protein sequence ID" value="HIH69711.1"/>
    <property type="molecule type" value="Genomic_DNA"/>
</dbReference>
<dbReference type="PROSITE" id="PS51379">
    <property type="entry name" value="4FE4S_FER_2"/>
    <property type="match status" value="2"/>
</dbReference>
<dbReference type="InterPro" id="IPR042259">
    <property type="entry name" value="Raco-like_middle_sf"/>
</dbReference>
<dbReference type="InterPro" id="IPR017896">
    <property type="entry name" value="4Fe4S_Fe-S-bd"/>
</dbReference>
<dbReference type="InterPro" id="IPR027980">
    <property type="entry name" value="RACo_C"/>
</dbReference>
<accession>A0A832RYJ0</accession>
<keyword evidence="2" id="KW-0808">Transferase</keyword>
<dbReference type="PANTHER" id="PTHR42895:SF2">
    <property type="entry name" value="IRON-SULFUR CLUSTER PROTEIN"/>
    <property type="match status" value="1"/>
</dbReference>
<dbReference type="NCBIfam" id="TIGR04270">
    <property type="entry name" value="Rama_corrin_act"/>
    <property type="match status" value="1"/>
</dbReference>
<dbReference type="InterPro" id="IPR043129">
    <property type="entry name" value="ATPase_NBD"/>
</dbReference>
<dbReference type="GO" id="GO:0008168">
    <property type="term" value="F:methyltransferase activity"/>
    <property type="evidence" value="ECO:0007669"/>
    <property type="project" value="UniProtKB-KW"/>
</dbReference>
<dbReference type="InterPro" id="IPR041414">
    <property type="entry name" value="Raco-like_middle"/>
</dbReference>
<feature type="domain" description="4Fe-4S ferredoxin-type" evidence="1">
    <location>
        <begin position="526"/>
        <end position="557"/>
    </location>
</feature>
<dbReference type="Pfam" id="PF17651">
    <property type="entry name" value="Raco_middle"/>
    <property type="match status" value="1"/>
</dbReference>
<evidence type="ECO:0000313" key="2">
    <source>
        <dbReference type="EMBL" id="HIH69711.1"/>
    </source>
</evidence>
<dbReference type="SUPFAM" id="SSF54862">
    <property type="entry name" value="4Fe-4S ferredoxins"/>
    <property type="match status" value="1"/>
</dbReference>
<gene>
    <name evidence="2" type="ORF">HA299_03700</name>
</gene>
<dbReference type="InterPro" id="IPR052911">
    <property type="entry name" value="Corrinoid_activation_enz"/>
</dbReference>
<dbReference type="Pfam" id="PF14574">
    <property type="entry name" value="RACo_C_ter"/>
    <property type="match status" value="1"/>
</dbReference>
<dbReference type="InterPro" id="IPR026339">
    <property type="entry name" value="RamA_corrin_act"/>
</dbReference>
<reference evidence="2" key="1">
    <citation type="journal article" date="2020" name="bioRxiv">
        <title>A rank-normalized archaeal taxonomy based on genome phylogeny resolves widespread incomplete and uneven classifications.</title>
        <authorList>
            <person name="Rinke C."/>
            <person name="Chuvochina M."/>
            <person name="Mussig A.J."/>
            <person name="Chaumeil P.-A."/>
            <person name="Waite D.W."/>
            <person name="Whitman W.B."/>
            <person name="Parks D.H."/>
            <person name="Hugenholtz P."/>
        </authorList>
    </citation>
    <scope>NUCLEOTIDE SEQUENCE</scope>
    <source>
        <strain evidence="2">UBA12518</strain>
    </source>
</reference>
<sequence>MYGLALDLGTSGFRVQAIDLEKDVVQATAITVRHPLPGANVMDHLHFCLENGTDLAQELMVETVNKLFDALNIDLSKVVRLAICGNPIQLSIFQNIEVRDLAFAGERAKELRGIVPPNRDAKIIKASDIKGLKLNPDVDVCVPPAVKHEIGADALAMMVKSKMLERDEIALVTDYGTNAEMALKVGDRIYTGSAAAGPAIEGQFIKFGMLASPGAISDVEEEDGDWRCYVLDEEMNPKEGDLVDPTTGDAWEEGEMHEKAKGITGTGVVAATAVALGKENLPATSPTGSAIPIQGSKGLYVPPKIKTDDGYIHLQDGIYLTEKDLQEAGKAFGAMRAGHFTLLEHAGIKFEDLDAMYMCGASGTYVDAKKAQAVGMVPATPKKIYQIGNTSLAMAGDIVRNPALLDELQELANQMRAEHIMFATDKVFETIYMQELAYWTEGMPMQMYNQMIQRAGIQPLPSRIENSEVHRIVVRDIPDLGVQGLSVIRDIGVILEGEFEGCIKCRKCEKECPEDALSIVEEDDRFLIRIKSELCNGTACKRCERICPEKVFKFDELRMVH</sequence>
<dbReference type="PANTHER" id="PTHR42895">
    <property type="entry name" value="IRON-SULFUR CLUSTER-BINDING PROTEIN-RELATED"/>
    <property type="match status" value="1"/>
</dbReference>
<keyword evidence="2" id="KW-0489">Methyltransferase</keyword>
<feature type="domain" description="4Fe-4S ferredoxin-type" evidence="1">
    <location>
        <begin position="493"/>
        <end position="522"/>
    </location>
</feature>
<proteinExistence type="predicted"/>